<evidence type="ECO:0000256" key="1">
    <source>
        <dbReference type="SAM" id="Phobius"/>
    </source>
</evidence>
<protein>
    <submittedName>
        <fullName evidence="2">3-ketosteroid reductase</fullName>
    </submittedName>
</protein>
<reference evidence="2" key="1">
    <citation type="submission" date="2021-01" db="EMBL/GenBank/DDBJ databases">
        <title>Chromosome-level genome assembly of a human fungal pathogen reveals clustering of transcriptionally co-regulated genes.</title>
        <authorList>
            <person name="Voorhies M."/>
            <person name="Cohen S."/>
            <person name="Shea T.P."/>
            <person name="Petrus S."/>
            <person name="Munoz J.F."/>
            <person name="Poplawski S."/>
            <person name="Goldman W.E."/>
            <person name="Michael T."/>
            <person name="Cuomo C.A."/>
            <person name="Sil A."/>
            <person name="Beyhan S."/>
        </authorList>
    </citation>
    <scope>NUCLEOTIDE SEQUENCE</scope>
    <source>
        <strain evidence="2">H88</strain>
    </source>
</reference>
<evidence type="ECO:0000313" key="2">
    <source>
        <dbReference type="EMBL" id="QSS49342.1"/>
    </source>
</evidence>
<proteinExistence type="predicted"/>
<gene>
    <name evidence="2" type="ORF">I7I53_09665</name>
</gene>
<dbReference type="VEuPathDB" id="FungiDB:I7I53_09665"/>
<dbReference type="EMBL" id="CP069102">
    <property type="protein sequence ID" value="QSS49342.1"/>
    <property type="molecule type" value="Genomic_DNA"/>
</dbReference>
<keyword evidence="1" id="KW-0812">Transmembrane</keyword>
<keyword evidence="1" id="KW-0472">Membrane</keyword>
<dbReference type="AlphaFoldDB" id="A0A8A1LBD4"/>
<sequence>MPLLPFLGKIGPIGKTRLGVVSSPCETGSSLSVFYFITGACAGFFFFFLDSYFEHLLELL</sequence>
<feature type="transmembrane region" description="Helical" evidence="1">
    <location>
        <begin position="33"/>
        <end position="53"/>
    </location>
</feature>
<keyword evidence="1" id="KW-1133">Transmembrane helix</keyword>
<dbReference type="Proteomes" id="UP000663419">
    <property type="component" value="Chromosome 1"/>
</dbReference>
<accession>A0A8A1LBD4</accession>
<name>A0A8A1LBD4_AJEC8</name>
<evidence type="ECO:0000313" key="3">
    <source>
        <dbReference type="Proteomes" id="UP000663419"/>
    </source>
</evidence>
<organism evidence="2 3">
    <name type="scientific">Ajellomyces capsulatus (strain H88)</name>
    <name type="common">Darling's disease fungus</name>
    <name type="synonym">Histoplasma capsulatum</name>
    <dbReference type="NCBI Taxonomy" id="544711"/>
    <lineage>
        <taxon>Eukaryota</taxon>
        <taxon>Fungi</taxon>
        <taxon>Dikarya</taxon>
        <taxon>Ascomycota</taxon>
        <taxon>Pezizomycotina</taxon>
        <taxon>Eurotiomycetes</taxon>
        <taxon>Eurotiomycetidae</taxon>
        <taxon>Onygenales</taxon>
        <taxon>Ajellomycetaceae</taxon>
        <taxon>Histoplasma</taxon>
    </lineage>
</organism>